<accession>A0ABV0J4I3</accession>
<feature type="compositionally biased region" description="Polar residues" evidence="1">
    <location>
        <begin position="197"/>
        <end position="207"/>
    </location>
</feature>
<keyword evidence="4" id="KW-1185">Reference proteome</keyword>
<feature type="region of interest" description="Disordered" evidence="1">
    <location>
        <begin position="419"/>
        <end position="470"/>
    </location>
</feature>
<dbReference type="Pfam" id="PF14233">
    <property type="entry name" value="DUF4335"/>
    <property type="match status" value="1"/>
</dbReference>
<feature type="compositionally biased region" description="Low complexity" evidence="1">
    <location>
        <begin position="208"/>
        <end position="249"/>
    </location>
</feature>
<feature type="transmembrane region" description="Helical" evidence="2">
    <location>
        <begin position="165"/>
        <end position="187"/>
    </location>
</feature>
<keyword evidence="2" id="KW-0472">Membrane</keyword>
<dbReference type="RefSeq" id="WP_190434229.1">
    <property type="nucleotide sequence ID" value="NZ_JAMPKM010000002.1"/>
</dbReference>
<protein>
    <submittedName>
        <fullName evidence="3">DUF4335 domain-containing protein</fullName>
    </submittedName>
</protein>
<reference evidence="3 4" key="1">
    <citation type="submission" date="2022-04" db="EMBL/GenBank/DDBJ databases">
        <title>Positive selection, recombination, and allopatry shape intraspecific diversity of widespread and dominant cyanobacteria.</title>
        <authorList>
            <person name="Wei J."/>
            <person name="Shu W."/>
            <person name="Hu C."/>
        </authorList>
    </citation>
    <scope>NUCLEOTIDE SEQUENCE [LARGE SCALE GENOMIC DNA]</scope>
    <source>
        <strain evidence="3 4">GB2-A4</strain>
    </source>
</reference>
<organism evidence="3 4">
    <name type="scientific">Trichocoleus desertorum GB2-A4</name>
    <dbReference type="NCBI Taxonomy" id="2933944"/>
    <lineage>
        <taxon>Bacteria</taxon>
        <taxon>Bacillati</taxon>
        <taxon>Cyanobacteriota</taxon>
        <taxon>Cyanophyceae</taxon>
        <taxon>Leptolyngbyales</taxon>
        <taxon>Trichocoleusaceae</taxon>
        <taxon>Trichocoleus</taxon>
    </lineage>
</organism>
<feature type="compositionally biased region" description="Low complexity" evidence="1">
    <location>
        <begin position="444"/>
        <end position="470"/>
    </location>
</feature>
<gene>
    <name evidence="3" type="ORF">NC998_06220</name>
</gene>
<name>A0ABV0J4I3_9CYAN</name>
<keyword evidence="2" id="KW-1133">Transmembrane helix</keyword>
<keyword evidence="2" id="KW-0812">Transmembrane</keyword>
<feature type="region of interest" description="Disordered" evidence="1">
    <location>
        <begin position="190"/>
        <end position="249"/>
    </location>
</feature>
<evidence type="ECO:0000256" key="1">
    <source>
        <dbReference type="SAM" id="MobiDB-lite"/>
    </source>
</evidence>
<dbReference type="EMBL" id="JAMPKM010000002">
    <property type="protein sequence ID" value="MEP0816686.1"/>
    <property type="molecule type" value="Genomic_DNA"/>
</dbReference>
<evidence type="ECO:0000313" key="3">
    <source>
        <dbReference type="EMBL" id="MEP0816686.1"/>
    </source>
</evidence>
<sequence>MTIQRQYSLPNCTLVLEGLSDPTASMNPAEMRPLMSILINAECRISGREQPISGGRDFFVALVAAVSRYAQEFLSGIHLPVSSSAVQIQGVDRKQHRLVVQPPEDGPKETTRPTQVDLNTVQLFDLVDAIDQFFADAQTLPDLTLQLAPVSKRYTAARQITAERVVPAAIGVSSLALTAVALFFIPIPEVQKPKDPTPQSNTSQSQEPSPTGAASPSPQAAAALQTSPTTSPTPSPAASTTPSPASTTQPNLEDVQAALAAAPEITDPTQLDSLSKKVYDQIDQSWKQEPEFEQELVYRVSVAQDGAILGYREAENTPTGAAQQTPLLDLLYIPANGGSLAQEPVGQFRVVFRPNGVLQVSPWGGYSAPPSPNSEITDSSAIEDLTGKLYDQIDRNWKEKPTFERELVYRVNVAPDGSIANYEPVNQPGSDYVEDTPLPTLLKPDAAPAQNDSAQNNSAQNNSAQNNSANQASLAPFKVVFKPNGVLQVSPWRGYQ</sequence>
<evidence type="ECO:0000256" key="2">
    <source>
        <dbReference type="SAM" id="Phobius"/>
    </source>
</evidence>
<proteinExistence type="predicted"/>
<evidence type="ECO:0000313" key="4">
    <source>
        <dbReference type="Proteomes" id="UP001464891"/>
    </source>
</evidence>
<comment type="caution">
    <text evidence="3">The sequence shown here is derived from an EMBL/GenBank/DDBJ whole genome shotgun (WGS) entry which is preliminary data.</text>
</comment>
<dbReference type="InterPro" id="IPR025569">
    <property type="entry name" value="DUF4335"/>
</dbReference>
<dbReference type="Proteomes" id="UP001464891">
    <property type="component" value="Unassembled WGS sequence"/>
</dbReference>